<protein>
    <submittedName>
        <fullName evidence="3">Uncharacterized protein</fullName>
    </submittedName>
</protein>
<proteinExistence type="predicted"/>
<keyword evidence="2" id="KW-1133">Transmembrane helix</keyword>
<feature type="region of interest" description="Disordered" evidence="1">
    <location>
        <begin position="19"/>
        <end position="95"/>
    </location>
</feature>
<gene>
    <name evidence="3" type="ORF">DL762_008875</name>
</gene>
<feature type="compositionally biased region" description="Low complexity" evidence="1">
    <location>
        <begin position="137"/>
        <end position="148"/>
    </location>
</feature>
<feature type="region of interest" description="Disordered" evidence="1">
    <location>
        <begin position="137"/>
        <end position="172"/>
    </location>
</feature>
<reference evidence="3 4" key="1">
    <citation type="submission" date="2018-06" db="EMBL/GenBank/DDBJ databases">
        <title>Complete Genomes of Monosporascus.</title>
        <authorList>
            <person name="Robinson A.J."/>
            <person name="Natvig D.O."/>
        </authorList>
    </citation>
    <scope>NUCLEOTIDE SEQUENCE [LARGE SCALE GENOMIC DNA]</scope>
    <source>
        <strain evidence="3 4">CBS 609.92</strain>
    </source>
</reference>
<dbReference type="EMBL" id="QJNS01000408">
    <property type="protein sequence ID" value="RYO78084.1"/>
    <property type="molecule type" value="Genomic_DNA"/>
</dbReference>
<feature type="compositionally biased region" description="Acidic residues" evidence="1">
    <location>
        <begin position="57"/>
        <end position="74"/>
    </location>
</feature>
<evidence type="ECO:0000313" key="3">
    <source>
        <dbReference type="EMBL" id="RYO78084.1"/>
    </source>
</evidence>
<keyword evidence="2" id="KW-0472">Membrane</keyword>
<evidence type="ECO:0000256" key="2">
    <source>
        <dbReference type="SAM" id="Phobius"/>
    </source>
</evidence>
<feature type="compositionally biased region" description="Basic and acidic residues" evidence="1">
    <location>
        <begin position="548"/>
        <end position="570"/>
    </location>
</feature>
<keyword evidence="2" id="KW-0812">Transmembrane</keyword>
<feature type="compositionally biased region" description="Acidic residues" evidence="1">
    <location>
        <begin position="85"/>
        <end position="95"/>
    </location>
</feature>
<keyword evidence="4" id="KW-1185">Reference proteome</keyword>
<feature type="transmembrane region" description="Helical" evidence="2">
    <location>
        <begin position="195"/>
        <end position="216"/>
    </location>
</feature>
<feature type="compositionally biased region" description="Polar residues" evidence="1">
    <location>
        <begin position="25"/>
        <end position="37"/>
    </location>
</feature>
<evidence type="ECO:0000256" key="1">
    <source>
        <dbReference type="SAM" id="MobiDB-lite"/>
    </source>
</evidence>
<comment type="caution">
    <text evidence="3">The sequence shown here is derived from an EMBL/GenBank/DDBJ whole genome shotgun (WGS) entry which is preliminary data.</text>
</comment>
<accession>A0ABY0GZ43</accession>
<name>A0ABY0GZ43_9PEZI</name>
<feature type="region of interest" description="Disordered" evidence="1">
    <location>
        <begin position="548"/>
        <end position="574"/>
    </location>
</feature>
<sequence length="582" mass="63297">MQPGNILDDEASLAELGYDIIGTDGESQTESTTSSLDYQRPDDVQSLTGTDTGTDVDTNDVDTDSSDEEEEVALNDDRPPLGPDELSENEAAGDEDASIELLADQSLENPTNFEQYGIPSIGSLAAAKQRVAQALGADADQAQSSGADESIEEQVRARTSLPPKGKAPTPDKFHLDSAKDICRMAFDYVKQHRHILIYHALLVSGLAAFSTMFMAGKSYFSPPTPRVLSTVPVAAVSSAAVSPLSSVTPPLSTHLSSTITATTTVPNALQTDASSSSYFLRSLGKEKTQPQTGTSAPEQTICSAELFGQNEIIVKIPQSIKSSWLAKEAIMIAVSRGSLDIPTKMSSVEEGFLIQLPREEAHGILDVSIATTRKPKVNEAFQVNFGRYIFAEALDAGKQLVKGFAQRVADAVNETTTWVEETYIPALDVLSSQVCGKKPLVSDAVRRSVKDARTTALELPTRLLSRFADRIKPSLNADTLAQRASQAQLELARQAQDIRDELSLGLLTAQLSSKLWWLKVQGKEEEHQRYLSNAVAYYKQKQADALDARRERAARTKEEIRTRRKPESPDTRSSFWKGAVGF</sequence>
<organism evidence="3 4">
    <name type="scientific">Monosporascus cannonballus</name>
    <dbReference type="NCBI Taxonomy" id="155416"/>
    <lineage>
        <taxon>Eukaryota</taxon>
        <taxon>Fungi</taxon>
        <taxon>Dikarya</taxon>
        <taxon>Ascomycota</taxon>
        <taxon>Pezizomycotina</taxon>
        <taxon>Sordariomycetes</taxon>
        <taxon>Xylariomycetidae</taxon>
        <taxon>Xylariales</taxon>
        <taxon>Xylariales incertae sedis</taxon>
        <taxon>Monosporascus</taxon>
    </lineage>
</organism>
<dbReference type="Proteomes" id="UP000294003">
    <property type="component" value="Unassembled WGS sequence"/>
</dbReference>
<evidence type="ECO:0000313" key="4">
    <source>
        <dbReference type="Proteomes" id="UP000294003"/>
    </source>
</evidence>